<evidence type="ECO:0000313" key="3">
    <source>
        <dbReference type="Proteomes" id="UP000008177"/>
    </source>
</evidence>
<feature type="region of interest" description="Disordered" evidence="1">
    <location>
        <begin position="361"/>
        <end position="389"/>
    </location>
</feature>
<accession>G2YEZ3</accession>
<feature type="region of interest" description="Disordered" evidence="1">
    <location>
        <begin position="263"/>
        <end position="304"/>
    </location>
</feature>
<protein>
    <submittedName>
        <fullName evidence="2">Uncharacterized protein</fullName>
    </submittedName>
</protein>
<dbReference type="Proteomes" id="UP000008177">
    <property type="component" value="Unplaced contigs"/>
</dbReference>
<dbReference type="AlphaFoldDB" id="G2YEZ3"/>
<gene>
    <name evidence="2" type="ORF">BofuT4_P090730.1</name>
</gene>
<feature type="compositionally biased region" description="Low complexity" evidence="1">
    <location>
        <begin position="59"/>
        <end position="81"/>
    </location>
</feature>
<feature type="compositionally biased region" description="Polar residues" evidence="1">
    <location>
        <begin position="482"/>
        <end position="500"/>
    </location>
</feature>
<evidence type="ECO:0000313" key="2">
    <source>
        <dbReference type="EMBL" id="CCD50386.1"/>
    </source>
</evidence>
<feature type="compositionally biased region" description="Low complexity" evidence="1">
    <location>
        <begin position="7"/>
        <end position="19"/>
    </location>
</feature>
<evidence type="ECO:0000256" key="1">
    <source>
        <dbReference type="SAM" id="MobiDB-lite"/>
    </source>
</evidence>
<proteinExistence type="predicted"/>
<dbReference type="HOGENOM" id="CLU_449031_0_0_1"/>
<sequence>MSFLNHTTTNPETQQQNPQMSREQKNTSEPWIPGSSTPNPRSPRSKLNFKLHNPPPQPSSSSSSSKSSPSSRLYSSAPSSPIRTAPTTPPSNLTSKMRNLWNTSHSKSFLSNLNMGLGTNFPLKNLHLHSKKNVPVIYAGADDLFGRGEYDDYINHTNYSDKSKHSPTAMPIPKLSSPNGKPAKSLVSYRGNNRVASDADANPLSGPSTQHAEYLISRVEGQFMDLESPFGEGEDAGMDDFLGPRGGGLSFGFGVENGRYGDEQMNGVDEDDESAGDRLHEDMKSRRGKGSGKMVQKKQTPKTWKSIHQSCKEMLDSMHLSKCDEEITKATGQENGNRFVDAGGYMGMDMDMAVDIEDETENDNAEKYDESDVFNDAQSSPSSGKYWEQNQPYQRLIHTESQDSMVEIYTSSAISTSPSCSTSSLEKHEQAQAQAQAKRETEIEDELNESPGTPRKPLRESDFAYMHMQPKRKTPLAGEIDNPNTTGDSENANTDRYSYPNNANDDQDNDDARSSLDMEDSLYDDVEKPILRMARAAARYPDFATMMDTSMYTDPYKDIQSQAALSGSRQSLEFDADAALEASLSSLARLQFEYQHRCSEGARGEVMMI</sequence>
<name>G2YEZ3_BOTF4</name>
<feature type="compositionally biased region" description="Basic residues" evidence="1">
    <location>
        <begin position="286"/>
        <end position="300"/>
    </location>
</feature>
<dbReference type="OrthoDB" id="3556878at2759"/>
<feature type="region of interest" description="Disordered" evidence="1">
    <location>
        <begin position="415"/>
        <end position="515"/>
    </location>
</feature>
<dbReference type="EMBL" id="FQ790325">
    <property type="protein sequence ID" value="CCD50386.1"/>
    <property type="molecule type" value="Genomic_DNA"/>
</dbReference>
<dbReference type="InParanoid" id="G2YEZ3"/>
<organism evidence="2 3">
    <name type="scientific">Botryotinia fuckeliana (strain T4)</name>
    <name type="common">Noble rot fungus</name>
    <name type="synonym">Botrytis cinerea</name>
    <dbReference type="NCBI Taxonomy" id="999810"/>
    <lineage>
        <taxon>Eukaryota</taxon>
        <taxon>Fungi</taxon>
        <taxon>Dikarya</taxon>
        <taxon>Ascomycota</taxon>
        <taxon>Pezizomycotina</taxon>
        <taxon>Leotiomycetes</taxon>
        <taxon>Helotiales</taxon>
        <taxon>Sclerotiniaceae</taxon>
        <taxon>Botrytis</taxon>
    </lineage>
</organism>
<feature type="region of interest" description="Disordered" evidence="1">
    <location>
        <begin position="1"/>
        <end position="97"/>
    </location>
</feature>
<feature type="compositionally biased region" description="Low complexity" evidence="1">
    <location>
        <begin position="415"/>
        <end position="424"/>
    </location>
</feature>
<feature type="region of interest" description="Disordered" evidence="1">
    <location>
        <begin position="160"/>
        <end position="186"/>
    </location>
</feature>
<reference evidence="3" key="1">
    <citation type="journal article" date="2011" name="PLoS Genet.">
        <title>Genomic analysis of the necrotrophic fungal pathogens Sclerotinia sclerotiorum and Botrytis cinerea.</title>
        <authorList>
            <person name="Amselem J."/>
            <person name="Cuomo C.A."/>
            <person name="van Kan J.A."/>
            <person name="Viaud M."/>
            <person name="Benito E.P."/>
            <person name="Couloux A."/>
            <person name="Coutinho P.M."/>
            <person name="de Vries R.P."/>
            <person name="Dyer P.S."/>
            <person name="Fillinger S."/>
            <person name="Fournier E."/>
            <person name="Gout L."/>
            <person name="Hahn M."/>
            <person name="Kohn L."/>
            <person name="Lapalu N."/>
            <person name="Plummer K.M."/>
            <person name="Pradier J.M."/>
            <person name="Quevillon E."/>
            <person name="Sharon A."/>
            <person name="Simon A."/>
            <person name="ten Have A."/>
            <person name="Tudzynski B."/>
            <person name="Tudzynski P."/>
            <person name="Wincker P."/>
            <person name="Andrew M."/>
            <person name="Anthouard V."/>
            <person name="Beever R.E."/>
            <person name="Beffa R."/>
            <person name="Benoit I."/>
            <person name="Bouzid O."/>
            <person name="Brault B."/>
            <person name="Chen Z."/>
            <person name="Choquer M."/>
            <person name="Collemare J."/>
            <person name="Cotton P."/>
            <person name="Danchin E.G."/>
            <person name="Da Silva C."/>
            <person name="Gautier A."/>
            <person name="Giraud C."/>
            <person name="Giraud T."/>
            <person name="Gonzalez C."/>
            <person name="Grossetete S."/>
            <person name="Guldener U."/>
            <person name="Henrissat B."/>
            <person name="Howlett B.J."/>
            <person name="Kodira C."/>
            <person name="Kretschmer M."/>
            <person name="Lappartient A."/>
            <person name="Leroch M."/>
            <person name="Levis C."/>
            <person name="Mauceli E."/>
            <person name="Neuveglise C."/>
            <person name="Oeser B."/>
            <person name="Pearson M."/>
            <person name="Poulain J."/>
            <person name="Poussereau N."/>
            <person name="Quesneville H."/>
            <person name="Rascle C."/>
            <person name="Schumacher J."/>
            <person name="Segurens B."/>
            <person name="Sexton A."/>
            <person name="Silva E."/>
            <person name="Sirven C."/>
            <person name="Soanes D.M."/>
            <person name="Talbot N.J."/>
            <person name="Templeton M."/>
            <person name="Yandava C."/>
            <person name="Yarden O."/>
            <person name="Zeng Q."/>
            <person name="Rollins J.A."/>
            <person name="Lebrun M.H."/>
            <person name="Dickman M."/>
        </authorList>
    </citation>
    <scope>NUCLEOTIDE SEQUENCE [LARGE SCALE GENOMIC DNA]</scope>
    <source>
        <strain evidence="3">T4</strain>
    </source>
</reference>
<feature type="compositionally biased region" description="Polar residues" evidence="1">
    <location>
        <begin position="376"/>
        <end position="389"/>
    </location>
</feature>
<feature type="compositionally biased region" description="Basic and acidic residues" evidence="1">
    <location>
        <begin position="275"/>
        <end position="285"/>
    </location>
</feature>